<dbReference type="AlphaFoldDB" id="R7V213"/>
<reference evidence="1 3" key="2">
    <citation type="journal article" date="2013" name="Nature">
        <title>Insights into bilaterian evolution from three spiralian genomes.</title>
        <authorList>
            <person name="Simakov O."/>
            <person name="Marletaz F."/>
            <person name="Cho S.J."/>
            <person name="Edsinger-Gonzales E."/>
            <person name="Havlak P."/>
            <person name="Hellsten U."/>
            <person name="Kuo D.H."/>
            <person name="Larsson T."/>
            <person name="Lv J."/>
            <person name="Arendt D."/>
            <person name="Savage R."/>
            <person name="Osoegawa K."/>
            <person name="de Jong P."/>
            <person name="Grimwood J."/>
            <person name="Chapman J.A."/>
            <person name="Shapiro H."/>
            <person name="Aerts A."/>
            <person name="Otillar R.P."/>
            <person name="Terry A.Y."/>
            <person name="Boore J.L."/>
            <person name="Grigoriev I.V."/>
            <person name="Lindberg D.R."/>
            <person name="Seaver E.C."/>
            <person name="Weisblat D.A."/>
            <person name="Putnam N.H."/>
            <person name="Rokhsar D.S."/>
        </authorList>
    </citation>
    <scope>NUCLEOTIDE SEQUENCE</scope>
    <source>
        <strain evidence="1 3">I ESC-2004</strain>
    </source>
</reference>
<dbReference type="EMBL" id="KB297995">
    <property type="protein sequence ID" value="ELU09721.1"/>
    <property type="molecule type" value="Genomic_DNA"/>
</dbReference>
<evidence type="ECO:0000313" key="2">
    <source>
        <dbReference type="EnsemblMetazoa" id="CapteP211935"/>
    </source>
</evidence>
<reference evidence="3" key="1">
    <citation type="submission" date="2012-12" db="EMBL/GenBank/DDBJ databases">
        <authorList>
            <person name="Hellsten U."/>
            <person name="Grimwood J."/>
            <person name="Chapman J.A."/>
            <person name="Shapiro H."/>
            <person name="Aerts A."/>
            <person name="Otillar R.P."/>
            <person name="Terry A.Y."/>
            <person name="Boore J.L."/>
            <person name="Simakov O."/>
            <person name="Marletaz F."/>
            <person name="Cho S.-J."/>
            <person name="Edsinger-Gonzales E."/>
            <person name="Havlak P."/>
            <person name="Kuo D.-H."/>
            <person name="Larsson T."/>
            <person name="Lv J."/>
            <person name="Arendt D."/>
            <person name="Savage R."/>
            <person name="Osoegawa K."/>
            <person name="de Jong P."/>
            <person name="Lindberg D.R."/>
            <person name="Seaver E.C."/>
            <person name="Weisblat D.A."/>
            <person name="Putnam N.H."/>
            <person name="Grigoriev I.V."/>
            <person name="Rokhsar D.S."/>
        </authorList>
    </citation>
    <scope>NUCLEOTIDE SEQUENCE</scope>
    <source>
        <strain evidence="3">I ESC-2004</strain>
    </source>
</reference>
<proteinExistence type="predicted"/>
<name>R7V213_CAPTE</name>
<dbReference type="HOGENOM" id="CLU_1305901_0_0_1"/>
<gene>
    <name evidence="1" type="ORF">CAPTEDRAFT_211935</name>
</gene>
<evidence type="ECO:0000313" key="1">
    <source>
        <dbReference type="EMBL" id="ELU09721.1"/>
    </source>
</evidence>
<protein>
    <submittedName>
        <fullName evidence="1 2">Uncharacterized protein</fullName>
    </submittedName>
</protein>
<evidence type="ECO:0000313" key="3">
    <source>
        <dbReference type="Proteomes" id="UP000014760"/>
    </source>
</evidence>
<accession>R7V213</accession>
<sequence>MIGGISLDVALGRWFNVMTDMFEFFKVCPKSSTVPLKNAGVWTAPDDTVAGSGVIGRSEEVNTFGMIGTGPIIMSFFCTDSACDVTFASVCSVAKSLASEASHWVWYKGNILQVWRERAWLAMETSTIRLPELWRDTLNSSLPTCPRMLVSTATAWQRERGGLPSMLEITKKRGNSDWLSTFLVDSNLDRTERLLLTDLSTKSFSKSDSEL</sequence>
<dbReference type="EMBL" id="AMQN01020998">
    <property type="status" value="NOT_ANNOTATED_CDS"/>
    <property type="molecule type" value="Genomic_DNA"/>
</dbReference>
<dbReference type="Proteomes" id="UP000014760">
    <property type="component" value="Unassembled WGS sequence"/>
</dbReference>
<dbReference type="EnsemblMetazoa" id="CapteT211935">
    <property type="protein sequence ID" value="CapteP211935"/>
    <property type="gene ID" value="CapteG211935"/>
</dbReference>
<reference evidence="2" key="3">
    <citation type="submission" date="2015-06" db="UniProtKB">
        <authorList>
            <consortium name="EnsemblMetazoa"/>
        </authorList>
    </citation>
    <scope>IDENTIFICATION</scope>
</reference>
<organism evidence="1">
    <name type="scientific">Capitella teleta</name>
    <name type="common">Polychaete worm</name>
    <dbReference type="NCBI Taxonomy" id="283909"/>
    <lineage>
        <taxon>Eukaryota</taxon>
        <taxon>Metazoa</taxon>
        <taxon>Spiralia</taxon>
        <taxon>Lophotrochozoa</taxon>
        <taxon>Annelida</taxon>
        <taxon>Polychaeta</taxon>
        <taxon>Sedentaria</taxon>
        <taxon>Scolecida</taxon>
        <taxon>Capitellidae</taxon>
        <taxon>Capitella</taxon>
    </lineage>
</organism>
<keyword evidence="3" id="KW-1185">Reference proteome</keyword>